<dbReference type="PANTHER" id="PTHR28026:SF9">
    <property type="entry name" value="2-HYDROXY-PALMITIC ACID DIOXYGENASE MPO1"/>
    <property type="match status" value="1"/>
</dbReference>
<proteinExistence type="predicted"/>
<feature type="transmembrane region" description="Helical" evidence="1">
    <location>
        <begin position="20"/>
        <end position="40"/>
    </location>
</feature>
<name>A0A5M8PLS7_9LECA</name>
<dbReference type="GO" id="GO:0016020">
    <property type="term" value="C:membrane"/>
    <property type="evidence" value="ECO:0007669"/>
    <property type="project" value="GOC"/>
</dbReference>
<accession>A0A5M8PLS7</accession>
<dbReference type="GO" id="GO:0005783">
    <property type="term" value="C:endoplasmic reticulum"/>
    <property type="evidence" value="ECO:0007669"/>
    <property type="project" value="TreeGrafter"/>
</dbReference>
<dbReference type="AlphaFoldDB" id="A0A5M8PLS7"/>
<dbReference type="Pfam" id="PF06127">
    <property type="entry name" value="Mpo1-like"/>
    <property type="match status" value="1"/>
</dbReference>
<dbReference type="EMBL" id="VXIT01000010">
    <property type="protein sequence ID" value="KAA6409828.1"/>
    <property type="molecule type" value="Genomic_DNA"/>
</dbReference>
<reference evidence="2 3" key="1">
    <citation type="submission" date="2019-09" db="EMBL/GenBank/DDBJ databases">
        <title>The hologenome of the rock-dwelling lichen Lasallia pustulata.</title>
        <authorList>
            <person name="Greshake Tzovaras B."/>
            <person name="Segers F."/>
            <person name="Bicker A."/>
            <person name="Dal Grande F."/>
            <person name="Otte J."/>
            <person name="Hankeln T."/>
            <person name="Schmitt I."/>
            <person name="Ebersberger I."/>
        </authorList>
    </citation>
    <scope>NUCLEOTIDE SEQUENCE [LARGE SCALE GENOMIC DNA]</scope>
    <source>
        <strain evidence="2">A1-1</strain>
    </source>
</reference>
<keyword evidence="1" id="KW-0812">Transmembrane</keyword>
<evidence type="ECO:0000313" key="2">
    <source>
        <dbReference type="EMBL" id="KAA6409828.1"/>
    </source>
</evidence>
<evidence type="ECO:0000313" key="3">
    <source>
        <dbReference type="Proteomes" id="UP000324767"/>
    </source>
</evidence>
<organism evidence="2 3">
    <name type="scientific">Lasallia pustulata</name>
    <dbReference type="NCBI Taxonomy" id="136370"/>
    <lineage>
        <taxon>Eukaryota</taxon>
        <taxon>Fungi</taxon>
        <taxon>Dikarya</taxon>
        <taxon>Ascomycota</taxon>
        <taxon>Pezizomycotina</taxon>
        <taxon>Lecanoromycetes</taxon>
        <taxon>OSLEUM clade</taxon>
        <taxon>Umbilicariomycetidae</taxon>
        <taxon>Umbilicariales</taxon>
        <taxon>Umbilicariaceae</taxon>
        <taxon>Lasallia</taxon>
    </lineage>
</organism>
<protein>
    <submittedName>
        <fullName evidence="2">DUF962 domain-containing</fullName>
    </submittedName>
</protein>
<dbReference type="Proteomes" id="UP000324767">
    <property type="component" value="Unassembled WGS sequence"/>
</dbReference>
<dbReference type="GO" id="GO:0046521">
    <property type="term" value="P:sphingoid catabolic process"/>
    <property type="evidence" value="ECO:0007669"/>
    <property type="project" value="TreeGrafter"/>
</dbReference>
<comment type="caution">
    <text evidence="2">The sequence shown here is derived from an EMBL/GenBank/DDBJ whole genome shotgun (WGS) entry which is preliminary data.</text>
</comment>
<dbReference type="OrthoDB" id="2124888at2759"/>
<dbReference type="PANTHER" id="PTHR28026">
    <property type="entry name" value="DUF962 DOMAIN PROTEIN (AFU_ORTHOLOGUE AFUA_8G05310)"/>
    <property type="match status" value="1"/>
</dbReference>
<feature type="transmembrane region" description="Helical" evidence="1">
    <location>
        <begin position="141"/>
        <end position="161"/>
    </location>
</feature>
<gene>
    <name evidence="2" type="ORF">FRX48_06440</name>
</gene>
<keyword evidence="1" id="KW-0472">Membrane</keyword>
<feature type="transmembrane region" description="Helical" evidence="1">
    <location>
        <begin position="67"/>
        <end position="95"/>
    </location>
</feature>
<sequence>MALNLEKQLLFYGSYHHDPVNVAIHVTCVPVLLATVIMFGTNTPPLIPLPDWLIVKNLPPNLGTITFLLYATLYVLMEPVAGGLLAPILLGWTALANHITTTFVSTANYWALGIHIAAWIAQFIGHGAFEGRAPALLDNLTQAFFLAPFFVWMEILFFFGYRPELKGRLDKAVEVEVDKYRKSKTKTQSNGEIMDGRVNGNGTVEEL</sequence>
<dbReference type="InterPro" id="IPR009305">
    <property type="entry name" value="Mpo1-like"/>
</dbReference>
<keyword evidence="1" id="KW-1133">Transmembrane helix</keyword>
<feature type="transmembrane region" description="Helical" evidence="1">
    <location>
        <begin position="107"/>
        <end position="129"/>
    </location>
</feature>
<evidence type="ECO:0000256" key="1">
    <source>
        <dbReference type="SAM" id="Phobius"/>
    </source>
</evidence>